<dbReference type="Proteomes" id="UP001172457">
    <property type="component" value="Chromosome 8"/>
</dbReference>
<dbReference type="PANTHER" id="PTHR47926">
    <property type="entry name" value="PENTATRICOPEPTIDE REPEAT-CONTAINING PROTEIN"/>
    <property type="match status" value="1"/>
</dbReference>
<feature type="repeat" description="PPR" evidence="3">
    <location>
        <begin position="237"/>
        <end position="271"/>
    </location>
</feature>
<accession>A0AA38SRW4</accession>
<dbReference type="GO" id="GO:0009451">
    <property type="term" value="P:RNA modification"/>
    <property type="evidence" value="ECO:0007669"/>
    <property type="project" value="InterPro"/>
</dbReference>
<feature type="domain" description="DYW" evidence="4">
    <location>
        <begin position="654"/>
        <end position="746"/>
    </location>
</feature>
<dbReference type="AlphaFoldDB" id="A0AA38SRW4"/>
<dbReference type="InterPro" id="IPR032867">
    <property type="entry name" value="DYW_dom"/>
</dbReference>
<dbReference type="NCBIfam" id="TIGR00756">
    <property type="entry name" value="PPR"/>
    <property type="match status" value="7"/>
</dbReference>
<dbReference type="EMBL" id="JARYMX010000008">
    <property type="protein sequence ID" value="KAJ9537173.1"/>
    <property type="molecule type" value="Genomic_DNA"/>
</dbReference>
<proteinExistence type="inferred from homology"/>
<dbReference type="FunFam" id="1.25.40.10:FF:000442">
    <property type="entry name" value="Pentatricopeptide repeat-containing protein At3g49710"/>
    <property type="match status" value="2"/>
</dbReference>
<comment type="caution">
    <text evidence="5">The sequence shown here is derived from an EMBL/GenBank/DDBJ whole genome shotgun (WGS) entry which is preliminary data.</text>
</comment>
<dbReference type="Gene3D" id="1.25.40.10">
    <property type="entry name" value="Tetratricopeptide repeat domain"/>
    <property type="match status" value="5"/>
</dbReference>
<dbReference type="GO" id="GO:0008270">
    <property type="term" value="F:zinc ion binding"/>
    <property type="evidence" value="ECO:0007669"/>
    <property type="project" value="InterPro"/>
</dbReference>
<dbReference type="Pfam" id="PF13041">
    <property type="entry name" value="PPR_2"/>
    <property type="match status" value="3"/>
</dbReference>
<dbReference type="InterPro" id="IPR011990">
    <property type="entry name" value="TPR-like_helical_dom_sf"/>
</dbReference>
<dbReference type="Pfam" id="PF14432">
    <property type="entry name" value="DYW_deaminase"/>
    <property type="match status" value="1"/>
</dbReference>
<dbReference type="InterPro" id="IPR002885">
    <property type="entry name" value="PPR_rpt"/>
</dbReference>
<evidence type="ECO:0000313" key="6">
    <source>
        <dbReference type="Proteomes" id="UP001172457"/>
    </source>
</evidence>
<evidence type="ECO:0000256" key="1">
    <source>
        <dbReference type="ARBA" id="ARBA00006643"/>
    </source>
</evidence>
<reference evidence="5" key="1">
    <citation type="submission" date="2023-03" db="EMBL/GenBank/DDBJ databases">
        <title>Chromosome-scale reference genome and RAD-based genetic map of yellow starthistle (Centaurea solstitialis) reveal putative structural variation and QTLs associated with invader traits.</title>
        <authorList>
            <person name="Reatini B."/>
            <person name="Cang F.A."/>
            <person name="Jiang Q."/>
            <person name="Mckibben M.T.W."/>
            <person name="Barker M.S."/>
            <person name="Rieseberg L.H."/>
            <person name="Dlugosch K.M."/>
        </authorList>
    </citation>
    <scope>NUCLEOTIDE SEQUENCE</scope>
    <source>
        <strain evidence="5">CAN-66</strain>
        <tissue evidence="5">Leaf</tissue>
    </source>
</reference>
<dbReference type="InterPro" id="IPR046960">
    <property type="entry name" value="PPR_At4g14850-like_plant"/>
</dbReference>
<feature type="repeat" description="PPR" evidence="3">
    <location>
        <begin position="474"/>
        <end position="509"/>
    </location>
</feature>
<dbReference type="Pfam" id="PF01535">
    <property type="entry name" value="PPR"/>
    <property type="match status" value="5"/>
</dbReference>
<evidence type="ECO:0000256" key="3">
    <source>
        <dbReference type="PROSITE-ProRule" id="PRU00708"/>
    </source>
</evidence>
<dbReference type="FunFam" id="1.25.40.10:FF:000031">
    <property type="entry name" value="Pentatricopeptide repeat-containing protein mitochondrial"/>
    <property type="match status" value="1"/>
</dbReference>
<dbReference type="InterPro" id="IPR046848">
    <property type="entry name" value="E_motif"/>
</dbReference>
<comment type="similarity">
    <text evidence="1">Belongs to the PPR family. PCMP-H subfamily.</text>
</comment>
<dbReference type="GO" id="GO:0003723">
    <property type="term" value="F:RNA binding"/>
    <property type="evidence" value="ECO:0007669"/>
    <property type="project" value="InterPro"/>
</dbReference>
<dbReference type="PROSITE" id="PS51375">
    <property type="entry name" value="PPR"/>
    <property type="match status" value="7"/>
</dbReference>
<feature type="repeat" description="PPR" evidence="3">
    <location>
        <begin position="439"/>
        <end position="473"/>
    </location>
</feature>
<feature type="repeat" description="PPR" evidence="3">
    <location>
        <begin position="338"/>
        <end position="372"/>
    </location>
</feature>
<protein>
    <recommendedName>
        <fullName evidence="4">DYW domain-containing protein</fullName>
    </recommendedName>
</protein>
<feature type="repeat" description="PPR" evidence="3">
    <location>
        <begin position="206"/>
        <end position="236"/>
    </location>
</feature>
<name>A0AA38SRW4_9ASTR</name>
<evidence type="ECO:0000313" key="5">
    <source>
        <dbReference type="EMBL" id="KAJ9537173.1"/>
    </source>
</evidence>
<keyword evidence="6" id="KW-1185">Reference proteome</keyword>
<dbReference type="FunFam" id="1.25.40.10:FF:000366">
    <property type="entry name" value="Pentatricopeptide (PPR) repeat-containing protein"/>
    <property type="match status" value="1"/>
</dbReference>
<keyword evidence="2" id="KW-0677">Repeat</keyword>
<evidence type="ECO:0000256" key="2">
    <source>
        <dbReference type="ARBA" id="ARBA00022737"/>
    </source>
</evidence>
<gene>
    <name evidence="5" type="ORF">OSB04_029906</name>
</gene>
<evidence type="ECO:0000259" key="4">
    <source>
        <dbReference type="Pfam" id="PF14432"/>
    </source>
</evidence>
<sequence>MCYSTISNHYCSLLKLCCETRNHLQAKKLHCVILKTLIDTETFLLNNFISTYYKLGNLAYARKVFDQIPQPNLFSWNTLLSAYSKSGNVSEMENVFNVMPRRDGVSWNAMIAGYAGFGSCDKALASYKSMLKDGKGVNLNRITFSTMLILSSNNGLVGLGKQIHGQVVIYGFESYVFVGSPLVEMYSKAGIVDDARRVFDELPERNVVMYNTMIMGLLRCGMIEASERLFHRMPEKDSITWTTMVTGFTQNGLDKKAIDVFREMRVRGLGIDQFTLGSVLTACGGSFALKEGSQIHAYILRTDIIDNVYVGSSLVDMYLKCKRLTYAEQVFSRMKYKNIVSWTALIVGYGQNGLSEEAVRVYCEMQRNGIEPDEFTLGSVISSCANLASLEEGAQFHGQAQVSGLISFLTVSNALVTLYGKCGTIEKSNQLFDEMKIKDEVSWTALISGYSQFGEANKTIDLFDGMLSSHLKPDGVTFIGVLSACSRAGLVEKGRRYFESMVEEHGIVPVSDHYSCMIDLFSRAGQLQEARRFINDMPFSPDAFGWSTLLSSCRSRGDLDIGKWAAKSLQELEPQNPASYVLLSSIYAANGKWDEVARLRSEMKRKDIRKEPGFSWIKYKNKVHVFSADDRSSPYSEKIYSELEKLNVKMVREGYVPDMRFALHDVEVSEKIKMLNHHSEKLAIAFGLLFVPDNLPIRVVKNLRVCGDCHTATKFISKITQREILVRDAVRFHLFKNGTCSCGDFW</sequence>
<dbReference type="PANTHER" id="PTHR47926:SF511">
    <property type="entry name" value="PENTATRICOPEPTIDE REPEAT-CONTAINING PROTEIN"/>
    <property type="match status" value="1"/>
</dbReference>
<organism evidence="5 6">
    <name type="scientific">Centaurea solstitialis</name>
    <name type="common">yellow star-thistle</name>
    <dbReference type="NCBI Taxonomy" id="347529"/>
    <lineage>
        <taxon>Eukaryota</taxon>
        <taxon>Viridiplantae</taxon>
        <taxon>Streptophyta</taxon>
        <taxon>Embryophyta</taxon>
        <taxon>Tracheophyta</taxon>
        <taxon>Spermatophyta</taxon>
        <taxon>Magnoliopsida</taxon>
        <taxon>eudicotyledons</taxon>
        <taxon>Gunneridae</taxon>
        <taxon>Pentapetalae</taxon>
        <taxon>asterids</taxon>
        <taxon>campanulids</taxon>
        <taxon>Asterales</taxon>
        <taxon>Asteraceae</taxon>
        <taxon>Carduoideae</taxon>
        <taxon>Cardueae</taxon>
        <taxon>Centaureinae</taxon>
        <taxon>Centaurea</taxon>
    </lineage>
</organism>
<feature type="repeat" description="PPR" evidence="3">
    <location>
        <begin position="576"/>
        <end position="610"/>
    </location>
</feature>
<feature type="repeat" description="PPR" evidence="3">
    <location>
        <begin position="72"/>
        <end position="106"/>
    </location>
</feature>
<dbReference type="Pfam" id="PF20431">
    <property type="entry name" value="E_motif"/>
    <property type="match status" value="1"/>
</dbReference>
<dbReference type="FunFam" id="1.25.40.10:FF:000284">
    <property type="entry name" value="Pentatricopeptide repeat-containing protein"/>
    <property type="match status" value="1"/>
</dbReference>